<reference evidence="2" key="1">
    <citation type="submission" date="2022-05" db="EMBL/GenBank/DDBJ databases">
        <title>An RpoN-dependent PEP-CTERM gene is involved in floc formation of an Aquincola tertiaricarbonis strain.</title>
        <authorList>
            <person name="Qiu D."/>
            <person name="Xia M."/>
        </authorList>
    </citation>
    <scope>NUCLEOTIDE SEQUENCE</scope>
    <source>
        <strain evidence="2">RN12</strain>
    </source>
</reference>
<dbReference type="EMBL" id="CP097635">
    <property type="protein sequence ID" value="URI06075.1"/>
    <property type="molecule type" value="Genomic_DNA"/>
</dbReference>
<dbReference type="RefSeq" id="WP_250194340.1">
    <property type="nucleotide sequence ID" value="NZ_CP097635.1"/>
</dbReference>
<feature type="signal peptide" evidence="1">
    <location>
        <begin position="1"/>
        <end position="21"/>
    </location>
</feature>
<evidence type="ECO:0000256" key="1">
    <source>
        <dbReference type="SAM" id="SignalP"/>
    </source>
</evidence>
<evidence type="ECO:0008006" key="4">
    <source>
        <dbReference type="Google" id="ProtNLM"/>
    </source>
</evidence>
<protein>
    <recommendedName>
        <fullName evidence="4">Tetratricopeptide repeat protein</fullName>
    </recommendedName>
</protein>
<dbReference type="InterPro" id="IPR011990">
    <property type="entry name" value="TPR-like_helical_dom_sf"/>
</dbReference>
<feature type="chain" id="PRO_5046682428" description="Tetratricopeptide repeat protein" evidence="1">
    <location>
        <begin position="22"/>
        <end position="404"/>
    </location>
</feature>
<sequence length="404" mass="42454">MRNTLKALTAALLAAGLVAHAGAQQLRPEIGKPLQQAGELLKAGKAKEALAKVREADAVGNKTAAEQLTIDRMRGAAAQRAGDTQAAINAFESVYASGKLSGAEQAQVAESLAFAYSQAKNWAKTGEWAQKAKAAGSNSAQLNQLIAYVQAQSGDYAAVARDAGAAVAAAEQAGRKPAEDDLLRLADAYQRTNNAAGHATALEKLILHYPKKDYWSAYLNNVQRKPGFSSRLSLDVMRLKLANGLITTTEQYMEMAQLSLQAGLPDEAKAIVDKGFASGALGTGAEAERHKRLRDLVLKQQEETKAGLAKAETEAAAAKDGNELVKVGTVYASMGQADKGAGLIEKGIAKGSLKRPEDAKLRLGWAQLQSPATRAKGLQTLRSVGGNDGTAEIARAWAALARQG</sequence>
<accession>A0ABY4S1M7</accession>
<keyword evidence="3" id="KW-1185">Reference proteome</keyword>
<organism evidence="2 3">
    <name type="scientific">Aquincola tertiaricarbonis</name>
    <dbReference type="NCBI Taxonomy" id="391953"/>
    <lineage>
        <taxon>Bacteria</taxon>
        <taxon>Pseudomonadati</taxon>
        <taxon>Pseudomonadota</taxon>
        <taxon>Betaproteobacteria</taxon>
        <taxon>Burkholderiales</taxon>
        <taxon>Sphaerotilaceae</taxon>
        <taxon>Aquincola</taxon>
    </lineage>
</organism>
<evidence type="ECO:0000313" key="3">
    <source>
        <dbReference type="Proteomes" id="UP001056201"/>
    </source>
</evidence>
<proteinExistence type="predicted"/>
<name>A0ABY4S1M7_AQUTE</name>
<dbReference type="Gene3D" id="1.25.40.10">
    <property type="entry name" value="Tetratricopeptide repeat domain"/>
    <property type="match status" value="1"/>
</dbReference>
<keyword evidence="1" id="KW-0732">Signal</keyword>
<dbReference type="Proteomes" id="UP001056201">
    <property type="component" value="Chromosome 1"/>
</dbReference>
<gene>
    <name evidence="2" type="ORF">MW290_09025</name>
</gene>
<evidence type="ECO:0000313" key="2">
    <source>
        <dbReference type="EMBL" id="URI06075.1"/>
    </source>
</evidence>